<protein>
    <recommendedName>
        <fullName evidence="5">FMN hydroxy acid dehydrogenase domain-containing protein</fullName>
    </recommendedName>
</protein>
<dbReference type="OrthoDB" id="25826at2759"/>
<dbReference type="InterPro" id="IPR013785">
    <property type="entry name" value="Aldolase_TIM"/>
</dbReference>
<dbReference type="Pfam" id="PF01070">
    <property type="entry name" value="FMN_dh"/>
    <property type="match status" value="1"/>
</dbReference>
<dbReference type="EMBL" id="CAJNOQ010022345">
    <property type="protein sequence ID" value="CAF1499849.1"/>
    <property type="molecule type" value="Genomic_DNA"/>
</dbReference>
<accession>A0A815T8T6</accession>
<feature type="non-terminal residue" evidence="6">
    <location>
        <position position="157"/>
    </location>
</feature>
<comment type="caution">
    <text evidence="6">The sequence shown here is derived from an EMBL/GenBank/DDBJ whole genome shotgun (WGS) entry which is preliminary data.</text>
</comment>
<proteinExistence type="predicted"/>
<dbReference type="Proteomes" id="UP000681722">
    <property type="component" value="Unassembled WGS sequence"/>
</dbReference>
<keyword evidence="2" id="KW-0285">Flavoprotein</keyword>
<evidence type="ECO:0000313" key="7">
    <source>
        <dbReference type="EMBL" id="CAF4361694.1"/>
    </source>
</evidence>
<evidence type="ECO:0000256" key="1">
    <source>
        <dbReference type="ARBA" id="ARBA00001917"/>
    </source>
</evidence>
<dbReference type="Gene3D" id="3.20.20.70">
    <property type="entry name" value="Aldolase class I"/>
    <property type="match status" value="1"/>
</dbReference>
<evidence type="ECO:0000313" key="8">
    <source>
        <dbReference type="Proteomes" id="UP000663829"/>
    </source>
</evidence>
<organism evidence="6 8">
    <name type="scientific">Didymodactylos carnosus</name>
    <dbReference type="NCBI Taxonomy" id="1234261"/>
    <lineage>
        <taxon>Eukaryota</taxon>
        <taxon>Metazoa</taxon>
        <taxon>Spiralia</taxon>
        <taxon>Gnathifera</taxon>
        <taxon>Rotifera</taxon>
        <taxon>Eurotatoria</taxon>
        <taxon>Bdelloidea</taxon>
        <taxon>Philodinida</taxon>
        <taxon>Philodinidae</taxon>
        <taxon>Didymodactylos</taxon>
    </lineage>
</organism>
<feature type="domain" description="FMN hydroxy acid dehydrogenase" evidence="5">
    <location>
        <begin position="1"/>
        <end position="157"/>
    </location>
</feature>
<dbReference type="GO" id="GO:0016491">
    <property type="term" value="F:oxidoreductase activity"/>
    <property type="evidence" value="ECO:0007669"/>
    <property type="project" value="UniProtKB-KW"/>
</dbReference>
<evidence type="ECO:0000259" key="5">
    <source>
        <dbReference type="PROSITE" id="PS51349"/>
    </source>
</evidence>
<gene>
    <name evidence="6" type="ORF">GPM918_LOCUS36631</name>
    <name evidence="7" type="ORF">SRO942_LOCUS37377</name>
</gene>
<evidence type="ECO:0000256" key="3">
    <source>
        <dbReference type="ARBA" id="ARBA00022643"/>
    </source>
</evidence>
<keyword evidence="3" id="KW-0288">FMN</keyword>
<evidence type="ECO:0000256" key="4">
    <source>
        <dbReference type="ARBA" id="ARBA00023002"/>
    </source>
</evidence>
<dbReference type="EMBL" id="CAJOBC010087860">
    <property type="protein sequence ID" value="CAF4361694.1"/>
    <property type="molecule type" value="Genomic_DNA"/>
</dbReference>
<dbReference type="InterPro" id="IPR000262">
    <property type="entry name" value="FMN-dep_DH"/>
</dbReference>
<dbReference type="PROSITE" id="PS51349">
    <property type="entry name" value="FMN_HYDROXY_ACID_DH_2"/>
    <property type="match status" value="1"/>
</dbReference>
<dbReference type="SUPFAM" id="SSF51395">
    <property type="entry name" value="FMN-linked oxidoreductases"/>
    <property type="match status" value="1"/>
</dbReference>
<sequence>PKWLHVYLSSPKQMLEQCIFLAEQNSFKAIVVTCDRIRSIYRPTFIQAVDRKQDKILEELLVTPHDGSKLLKDNQILDERTPDENLTWKKFQCNHGGRQVDTGLPAIECLKDIVDFVNGRCEIFIDSGIRTGTDILKCLALGAKGVLIGRPILYGLA</sequence>
<dbReference type="Proteomes" id="UP000663829">
    <property type="component" value="Unassembled WGS sequence"/>
</dbReference>
<keyword evidence="4" id="KW-0560">Oxidoreductase</keyword>
<dbReference type="PANTHER" id="PTHR10578">
    <property type="entry name" value="S -2-HYDROXY-ACID OXIDASE-RELATED"/>
    <property type="match status" value="1"/>
</dbReference>
<comment type="cofactor">
    <cofactor evidence="1">
        <name>FMN</name>
        <dbReference type="ChEBI" id="CHEBI:58210"/>
    </cofactor>
</comment>
<reference evidence="6" key="1">
    <citation type="submission" date="2021-02" db="EMBL/GenBank/DDBJ databases">
        <authorList>
            <person name="Nowell W R."/>
        </authorList>
    </citation>
    <scope>NUCLEOTIDE SEQUENCE</scope>
</reference>
<evidence type="ECO:0000256" key="2">
    <source>
        <dbReference type="ARBA" id="ARBA00022630"/>
    </source>
</evidence>
<evidence type="ECO:0000313" key="6">
    <source>
        <dbReference type="EMBL" id="CAF1499849.1"/>
    </source>
</evidence>
<dbReference type="InterPro" id="IPR037396">
    <property type="entry name" value="FMN_HAD"/>
</dbReference>
<dbReference type="PANTHER" id="PTHR10578:SF107">
    <property type="entry name" value="2-HYDROXYACID OXIDASE 1"/>
    <property type="match status" value="1"/>
</dbReference>
<keyword evidence="8" id="KW-1185">Reference proteome</keyword>
<dbReference type="AlphaFoldDB" id="A0A815T8T6"/>
<name>A0A815T8T6_9BILA</name>